<keyword evidence="1" id="KW-1133">Transmembrane helix</keyword>
<dbReference type="VEuPathDB" id="FungiDB:CNH01135"/>
<feature type="transmembrane region" description="Helical" evidence="1">
    <location>
        <begin position="63"/>
        <end position="83"/>
    </location>
</feature>
<keyword evidence="1" id="KW-0472">Membrane</keyword>
<gene>
    <name evidence="2" type="ordered locus">CNH01135</name>
</gene>
<reference evidence="2 3" key="1">
    <citation type="journal article" date="2005" name="Science">
        <title>The genome of the basidiomycetous yeast and human pathogen Cryptococcus neoformans.</title>
        <authorList>
            <person name="Loftus B.J."/>
            <person name="Fung E."/>
            <person name="Roncaglia P."/>
            <person name="Rowley D."/>
            <person name="Amedeo P."/>
            <person name="Bruno D."/>
            <person name="Vamathevan J."/>
            <person name="Miranda M."/>
            <person name="Anderson I.J."/>
            <person name="Fraser J.A."/>
            <person name="Allen J.E."/>
            <person name="Bosdet I.E."/>
            <person name="Brent M.R."/>
            <person name="Chiu R."/>
            <person name="Doering T.L."/>
            <person name="Donlin M.J."/>
            <person name="D'Souza C.A."/>
            <person name="Fox D.S."/>
            <person name="Grinberg V."/>
            <person name="Fu J."/>
            <person name="Fukushima M."/>
            <person name="Haas B.J."/>
            <person name="Huang J.C."/>
            <person name="Janbon G."/>
            <person name="Jones S.J."/>
            <person name="Koo H.L."/>
            <person name="Krzywinski M.I."/>
            <person name="Kwon-Chung J.K."/>
            <person name="Lengeler K.B."/>
            <person name="Maiti R."/>
            <person name="Marra M.A."/>
            <person name="Marra R.E."/>
            <person name="Mathewson C.A."/>
            <person name="Mitchell T.G."/>
            <person name="Pertea M."/>
            <person name="Riggs F.R."/>
            <person name="Salzberg S.L."/>
            <person name="Schein J.E."/>
            <person name="Shvartsbeyn A."/>
            <person name="Shin H."/>
            <person name="Shumway M."/>
            <person name="Specht C.A."/>
            <person name="Suh B.B."/>
            <person name="Tenney A."/>
            <person name="Utterback T.R."/>
            <person name="Wickes B.L."/>
            <person name="Wortman J.R."/>
            <person name="Wye N.H."/>
            <person name="Kronstad J.W."/>
            <person name="Lodge J.K."/>
            <person name="Heitman J."/>
            <person name="Davis R.W."/>
            <person name="Fraser C.M."/>
            <person name="Hyman R.W."/>
        </authorList>
    </citation>
    <scope>NUCLEOTIDE SEQUENCE [LARGE SCALE GENOMIC DNA]</scope>
    <source>
        <strain evidence="3">JEC21 / ATCC MYA-565</strain>
    </source>
</reference>
<sequence length="162" mass="18315">MGSPPAANCQIGCWTKGGCMWLGKQSPHCIKGLTFRPDAEYLQLPSNQTLVSSFPGAMSRAVALNHLATALMGLAIVFMFFCLKPDEGWSYWSKKLESWANFIAWLAFWFDLAYIVVLRDRISNNDTGFDFHLGNAFWLMLYTVLHRSFLSYQVQTNSVAKT</sequence>
<name>A0A0S2M5Y5_CRYD1</name>
<dbReference type="InParanoid" id="A0A0S2M5Y5"/>
<dbReference type="PaxDb" id="214684-A0A0S2M5Y5"/>
<protein>
    <submittedName>
        <fullName evidence="2">Uncharacterized protein</fullName>
    </submittedName>
</protein>
<dbReference type="KEGG" id="cne:CNH01135"/>
<proteinExistence type="predicted"/>
<evidence type="ECO:0000256" key="1">
    <source>
        <dbReference type="SAM" id="Phobius"/>
    </source>
</evidence>
<feature type="transmembrane region" description="Helical" evidence="1">
    <location>
        <begin position="99"/>
        <end position="117"/>
    </location>
</feature>
<organism evidence="2 3">
    <name type="scientific">Cryptococcus deneoformans (strain JEC21 / ATCC MYA-565)</name>
    <name type="common">Cryptococcus neoformans var. neoformans serotype D</name>
    <dbReference type="NCBI Taxonomy" id="214684"/>
    <lineage>
        <taxon>Eukaryota</taxon>
        <taxon>Fungi</taxon>
        <taxon>Dikarya</taxon>
        <taxon>Basidiomycota</taxon>
        <taxon>Agaricomycotina</taxon>
        <taxon>Tremellomycetes</taxon>
        <taxon>Tremellales</taxon>
        <taxon>Cryptococcaceae</taxon>
        <taxon>Cryptococcus</taxon>
        <taxon>Cryptococcus neoformans species complex</taxon>
    </lineage>
</organism>
<evidence type="ECO:0000313" key="3">
    <source>
        <dbReference type="Proteomes" id="UP000002149"/>
    </source>
</evidence>
<keyword evidence="3" id="KW-1185">Reference proteome</keyword>
<dbReference type="AlphaFoldDB" id="A0A0S2M5Y5"/>
<evidence type="ECO:0000313" key="2">
    <source>
        <dbReference type="EMBL" id="ALO69540.1"/>
    </source>
</evidence>
<dbReference type="EMBL" id="AE017348">
    <property type="protein sequence ID" value="ALO69540.1"/>
    <property type="molecule type" value="Genomic_DNA"/>
</dbReference>
<feature type="transmembrane region" description="Helical" evidence="1">
    <location>
        <begin position="129"/>
        <end position="145"/>
    </location>
</feature>
<dbReference type="OrthoDB" id="2562723at2759"/>
<dbReference type="Proteomes" id="UP000002149">
    <property type="component" value="Chromosome 8"/>
</dbReference>
<accession>A0A0S2M5Y5</accession>
<keyword evidence="1" id="KW-0812">Transmembrane</keyword>
<dbReference type="GeneID" id="36392986"/>
<dbReference type="RefSeq" id="XP_024514619.1">
    <property type="nucleotide sequence ID" value="XM_024658705.1"/>
</dbReference>